<dbReference type="EMBL" id="JAJIRN010000001">
    <property type="protein sequence ID" value="MCV2366594.1"/>
    <property type="molecule type" value="Genomic_DNA"/>
</dbReference>
<comment type="caution">
    <text evidence="1">The sequence shown here is derived from an EMBL/GenBank/DDBJ whole genome shotgun (WGS) entry which is preliminary data.</text>
</comment>
<evidence type="ECO:0000313" key="1">
    <source>
        <dbReference type="EMBL" id="MCV2366594.1"/>
    </source>
</evidence>
<accession>A0ABT2Y8H6</accession>
<proteinExistence type="predicted"/>
<reference evidence="1 2" key="1">
    <citation type="submission" date="2021-11" db="EMBL/GenBank/DDBJ databases">
        <authorList>
            <person name="Liang Q."/>
            <person name="Mou H."/>
            <person name="Liu Z."/>
        </authorList>
    </citation>
    <scope>NUCLEOTIDE SEQUENCE [LARGE SCALE GENOMIC DNA]</scope>
    <source>
        <strain evidence="1 2">CHU3</strain>
    </source>
</reference>
<dbReference type="Proteomes" id="UP001209701">
    <property type="component" value="Unassembled WGS sequence"/>
</dbReference>
<gene>
    <name evidence="1" type="ORF">LNV07_00560</name>
</gene>
<name>A0ABT2Y8H6_9BURK</name>
<evidence type="ECO:0000313" key="2">
    <source>
        <dbReference type="Proteomes" id="UP001209701"/>
    </source>
</evidence>
<protein>
    <submittedName>
        <fullName evidence="1">Uncharacterized protein</fullName>
    </submittedName>
</protein>
<organism evidence="1 2">
    <name type="scientific">Roseateles oligotrophus</name>
    <dbReference type="NCBI Taxonomy" id="1769250"/>
    <lineage>
        <taxon>Bacteria</taxon>
        <taxon>Pseudomonadati</taxon>
        <taxon>Pseudomonadota</taxon>
        <taxon>Betaproteobacteria</taxon>
        <taxon>Burkholderiales</taxon>
        <taxon>Sphaerotilaceae</taxon>
        <taxon>Roseateles</taxon>
    </lineage>
</organism>
<dbReference type="RefSeq" id="WP_263569235.1">
    <property type="nucleotide sequence ID" value="NZ_JAJIRN010000001.1"/>
</dbReference>
<sequence>MIEVFKTIDKFDNIVTTLLEEEGFWVRHKFKVSVSLEEKKLIGKQSAPKPEIDMLAFNLGRNEVLALDVKAYLDSPGAKLSLLQEEHEVPTGRFKLFTSERYRSLVLARLLQDLIALGMANLETKVRLGMIAGKVNQGQSEAIRAHMQQHDWMFWSPEDVKAKVAARNNQVKS</sequence>
<keyword evidence="2" id="KW-1185">Reference proteome</keyword>